<feature type="region of interest" description="Disordered" evidence="1">
    <location>
        <begin position="21"/>
        <end position="43"/>
    </location>
</feature>
<accession>A0A4D4LLU1</accession>
<feature type="compositionally biased region" description="Basic and acidic residues" evidence="1">
    <location>
        <begin position="86"/>
        <end position="103"/>
    </location>
</feature>
<feature type="compositionally biased region" description="Basic residues" evidence="1">
    <location>
        <begin position="124"/>
        <end position="133"/>
    </location>
</feature>
<evidence type="ECO:0000313" key="2">
    <source>
        <dbReference type="EMBL" id="GDY59408.1"/>
    </source>
</evidence>
<name>A0A4D4LLU1_STRVO</name>
<protein>
    <submittedName>
        <fullName evidence="2">Uncharacterized protein</fullName>
    </submittedName>
</protein>
<proteinExistence type="predicted"/>
<dbReference type="EMBL" id="BJHW01000002">
    <property type="protein sequence ID" value="GDY59408.1"/>
    <property type="molecule type" value="Genomic_DNA"/>
</dbReference>
<comment type="caution">
    <text evidence="2">The sequence shown here is derived from an EMBL/GenBank/DDBJ whole genome shotgun (WGS) entry which is preliminary data.</text>
</comment>
<reference evidence="2 3" key="1">
    <citation type="journal article" date="2020" name="Int. J. Syst. Evol. Microbiol.">
        <title>Reclassification of Streptomyces castelarensis and Streptomyces sporoclivatus as later heterotypic synonyms of Streptomyces antimycoticus.</title>
        <authorList>
            <person name="Komaki H."/>
            <person name="Tamura T."/>
        </authorList>
    </citation>
    <scope>NUCLEOTIDE SEQUENCE [LARGE SCALE GENOMIC DNA]</scope>
    <source>
        <strain evidence="2 3">NBRC 13459</strain>
    </source>
</reference>
<dbReference type="AlphaFoldDB" id="A0A4D4LLU1"/>
<dbReference type="Proteomes" id="UP000301309">
    <property type="component" value="Unassembled WGS sequence"/>
</dbReference>
<keyword evidence="3" id="KW-1185">Reference proteome</keyword>
<gene>
    <name evidence="2" type="ORF">SVIO_100310</name>
</gene>
<evidence type="ECO:0000313" key="3">
    <source>
        <dbReference type="Proteomes" id="UP000301309"/>
    </source>
</evidence>
<evidence type="ECO:0000256" key="1">
    <source>
        <dbReference type="SAM" id="MobiDB-lite"/>
    </source>
</evidence>
<feature type="region of interest" description="Disordered" evidence="1">
    <location>
        <begin position="84"/>
        <end position="142"/>
    </location>
</feature>
<organism evidence="2 3">
    <name type="scientific">Streptomyces violaceusniger</name>
    <dbReference type="NCBI Taxonomy" id="68280"/>
    <lineage>
        <taxon>Bacteria</taxon>
        <taxon>Bacillati</taxon>
        <taxon>Actinomycetota</taxon>
        <taxon>Actinomycetes</taxon>
        <taxon>Kitasatosporales</taxon>
        <taxon>Streptomycetaceae</taxon>
        <taxon>Streptomyces</taxon>
        <taxon>Streptomyces violaceusniger group</taxon>
    </lineage>
</organism>
<sequence>MSKMGFSGYIALIWPPRWGSTSITATRKPRKPAQYAPYRPDGPAPMIRMSVSATAASSAATGSSLRTLMAQERRQAAITVQWNRSACRDSAAEPFGRRTPDTRKRPRTRRSGTQGPCGPECHRSRARTRRAVIRRASPPPSP</sequence>